<accession>A0A4R0RMC4</accession>
<dbReference type="EMBL" id="RWJN01000297">
    <property type="protein sequence ID" value="TCD63454.1"/>
    <property type="molecule type" value="Genomic_DNA"/>
</dbReference>
<comment type="caution">
    <text evidence="2">The sequence shown here is derived from an EMBL/GenBank/DDBJ whole genome shotgun (WGS) entry which is preliminary data.</text>
</comment>
<name>A0A4R0RMC4_9APHY</name>
<dbReference type="SMART" id="SM00225">
    <property type="entry name" value="BTB"/>
    <property type="match status" value="1"/>
</dbReference>
<dbReference type="AlphaFoldDB" id="A0A4R0RMC4"/>
<protein>
    <recommendedName>
        <fullName evidence="1">BTB domain-containing protein</fullName>
    </recommendedName>
</protein>
<proteinExistence type="predicted"/>
<dbReference type="STRING" id="92696.A0A4R0RMC4"/>
<dbReference type="Pfam" id="PF00651">
    <property type="entry name" value="BTB"/>
    <property type="match status" value="1"/>
</dbReference>
<evidence type="ECO:0000313" key="3">
    <source>
        <dbReference type="Proteomes" id="UP000292702"/>
    </source>
</evidence>
<dbReference type="Proteomes" id="UP000292702">
    <property type="component" value="Unassembled WGS sequence"/>
</dbReference>
<sequence length="363" mass="40790">MNDVAGRNPKRARLDSDRVKLENSDVDDSDVKLVVHQNHPTLYFDDGNVLLSCESILFCVHRSIVSKHSPVLKALLDGPVKGTLRGLRHIMMQETPKDIETVLNVIYEGLPIDPKITVESSPFLSRILRMCTKFQINRPCQEILQLIHAEWSSKLPDHDAKMEALRQQRTKDVPTHIMQNGVSVRNPAYDSNAADEEVVINPASVIALLRECRHNLPVLLTPLFYALSRGTWQFGGPAVGNHIAPLSHADIERFIVGVERIRQQHADFVTQSPPIASIMSAHSQTCQAALRAYWATLALAMLKATYGSRQPVEDWASVIAQARTQKTPQSYGLCPGCTKAVLDDMETRRRRLWTDMPKHFELV</sequence>
<feature type="domain" description="BTB" evidence="1">
    <location>
        <begin position="47"/>
        <end position="109"/>
    </location>
</feature>
<organism evidence="2 3">
    <name type="scientific">Steccherinum ochraceum</name>
    <dbReference type="NCBI Taxonomy" id="92696"/>
    <lineage>
        <taxon>Eukaryota</taxon>
        <taxon>Fungi</taxon>
        <taxon>Dikarya</taxon>
        <taxon>Basidiomycota</taxon>
        <taxon>Agaricomycotina</taxon>
        <taxon>Agaricomycetes</taxon>
        <taxon>Polyporales</taxon>
        <taxon>Steccherinaceae</taxon>
        <taxon>Steccherinum</taxon>
    </lineage>
</organism>
<dbReference type="PROSITE" id="PS50097">
    <property type="entry name" value="BTB"/>
    <property type="match status" value="1"/>
</dbReference>
<dbReference type="SUPFAM" id="SSF54695">
    <property type="entry name" value="POZ domain"/>
    <property type="match status" value="1"/>
</dbReference>
<gene>
    <name evidence="2" type="ORF">EIP91_005395</name>
</gene>
<evidence type="ECO:0000313" key="2">
    <source>
        <dbReference type="EMBL" id="TCD63454.1"/>
    </source>
</evidence>
<dbReference type="InterPro" id="IPR011333">
    <property type="entry name" value="SKP1/BTB/POZ_sf"/>
</dbReference>
<reference evidence="2 3" key="1">
    <citation type="submission" date="2018-11" db="EMBL/GenBank/DDBJ databases">
        <title>Genome assembly of Steccherinum ochraceum LE-BIN_3174, the white-rot fungus of the Steccherinaceae family (The Residual Polyporoid clade, Polyporales, Basidiomycota).</title>
        <authorList>
            <person name="Fedorova T.V."/>
            <person name="Glazunova O.A."/>
            <person name="Landesman E.O."/>
            <person name="Moiseenko K.V."/>
            <person name="Psurtseva N.V."/>
            <person name="Savinova O.S."/>
            <person name="Shakhova N.V."/>
            <person name="Tyazhelova T.V."/>
            <person name="Vasina D.V."/>
        </authorList>
    </citation>
    <scope>NUCLEOTIDE SEQUENCE [LARGE SCALE GENOMIC DNA]</scope>
    <source>
        <strain evidence="2 3">LE-BIN_3174</strain>
    </source>
</reference>
<dbReference type="CDD" id="cd18186">
    <property type="entry name" value="BTB_POZ_ZBTB_KLHL-like"/>
    <property type="match status" value="1"/>
</dbReference>
<evidence type="ECO:0000259" key="1">
    <source>
        <dbReference type="PROSITE" id="PS50097"/>
    </source>
</evidence>
<dbReference type="OrthoDB" id="3218112at2759"/>
<keyword evidence="3" id="KW-1185">Reference proteome</keyword>
<dbReference type="Gene3D" id="3.30.710.10">
    <property type="entry name" value="Potassium Channel Kv1.1, Chain A"/>
    <property type="match status" value="1"/>
</dbReference>
<dbReference type="InterPro" id="IPR000210">
    <property type="entry name" value="BTB/POZ_dom"/>
</dbReference>